<dbReference type="InterPro" id="IPR002110">
    <property type="entry name" value="Ankyrin_rpt"/>
</dbReference>
<dbReference type="Pfam" id="PF12796">
    <property type="entry name" value="Ank_2"/>
    <property type="match status" value="3"/>
</dbReference>
<evidence type="ECO:0000256" key="1">
    <source>
        <dbReference type="ARBA" id="ARBA00022737"/>
    </source>
</evidence>
<feature type="repeat" description="ANK" evidence="3">
    <location>
        <begin position="170"/>
        <end position="202"/>
    </location>
</feature>
<evidence type="ECO:0008006" key="6">
    <source>
        <dbReference type="Google" id="ProtNLM"/>
    </source>
</evidence>
<evidence type="ECO:0000256" key="2">
    <source>
        <dbReference type="ARBA" id="ARBA00023043"/>
    </source>
</evidence>
<dbReference type="Gene3D" id="1.25.40.20">
    <property type="entry name" value="Ankyrin repeat-containing domain"/>
    <property type="match status" value="2"/>
</dbReference>
<comment type="caution">
    <text evidence="4">The sequence shown here is derived from an EMBL/GenBank/DDBJ whole genome shotgun (WGS) entry which is preliminary data.</text>
</comment>
<dbReference type="OrthoDB" id="512202at2759"/>
<evidence type="ECO:0000256" key="3">
    <source>
        <dbReference type="PROSITE-ProRule" id="PRU00023"/>
    </source>
</evidence>
<dbReference type="Proteomes" id="UP001055712">
    <property type="component" value="Unassembled WGS sequence"/>
</dbReference>
<reference evidence="4" key="2">
    <citation type="submission" date="2020-11" db="EMBL/GenBank/DDBJ databases">
        <authorList>
            <person name="Cecchin M."/>
            <person name="Marcolungo L."/>
            <person name="Rossato M."/>
            <person name="Girolomoni L."/>
            <person name="Cosentino E."/>
            <person name="Cuine S."/>
            <person name="Li-Beisson Y."/>
            <person name="Delledonne M."/>
            <person name="Ballottari M."/>
        </authorList>
    </citation>
    <scope>NUCLEOTIDE SEQUENCE</scope>
    <source>
        <strain evidence="4">211/11P</strain>
        <tissue evidence="4">Whole cell</tissue>
    </source>
</reference>
<dbReference type="PANTHER" id="PTHR24171:SF10">
    <property type="entry name" value="ANKYRIN REPEAT DOMAIN-CONTAINING PROTEIN 29-LIKE"/>
    <property type="match status" value="1"/>
</dbReference>
<dbReference type="SMART" id="SM00248">
    <property type="entry name" value="ANK"/>
    <property type="match status" value="5"/>
</dbReference>
<feature type="repeat" description="ANK" evidence="3">
    <location>
        <begin position="135"/>
        <end position="158"/>
    </location>
</feature>
<feature type="repeat" description="ANK" evidence="3">
    <location>
        <begin position="69"/>
        <end position="101"/>
    </location>
</feature>
<name>A0A9D4YXE1_CHLVU</name>
<dbReference type="PROSITE" id="PS50297">
    <property type="entry name" value="ANK_REP_REGION"/>
    <property type="match status" value="5"/>
</dbReference>
<accession>A0A9D4YXE1</accession>
<dbReference type="AlphaFoldDB" id="A0A9D4YXE1"/>
<evidence type="ECO:0000313" key="5">
    <source>
        <dbReference type="Proteomes" id="UP001055712"/>
    </source>
</evidence>
<feature type="repeat" description="ANK" evidence="3">
    <location>
        <begin position="34"/>
        <end position="59"/>
    </location>
</feature>
<dbReference type="InterPro" id="IPR036770">
    <property type="entry name" value="Ankyrin_rpt-contain_sf"/>
</dbReference>
<dbReference type="PROSITE" id="PS50088">
    <property type="entry name" value="ANK_REPEAT"/>
    <property type="match status" value="5"/>
</dbReference>
<keyword evidence="5" id="KW-1185">Reference proteome</keyword>
<dbReference type="PANTHER" id="PTHR24171">
    <property type="entry name" value="ANKYRIN REPEAT DOMAIN-CONTAINING PROTEIN 39-RELATED"/>
    <property type="match status" value="1"/>
</dbReference>
<organism evidence="4 5">
    <name type="scientific">Chlorella vulgaris</name>
    <name type="common">Green alga</name>
    <dbReference type="NCBI Taxonomy" id="3077"/>
    <lineage>
        <taxon>Eukaryota</taxon>
        <taxon>Viridiplantae</taxon>
        <taxon>Chlorophyta</taxon>
        <taxon>core chlorophytes</taxon>
        <taxon>Trebouxiophyceae</taxon>
        <taxon>Chlorellales</taxon>
        <taxon>Chlorellaceae</taxon>
        <taxon>Chlorella clade</taxon>
        <taxon>Chlorella</taxon>
    </lineage>
</organism>
<feature type="repeat" description="ANK" evidence="3">
    <location>
        <begin position="102"/>
        <end position="134"/>
    </location>
</feature>
<keyword evidence="1" id="KW-0677">Repeat</keyword>
<protein>
    <recommendedName>
        <fullName evidence="6">26S proteasome non-ATPase regulatory subunit 10</fullName>
    </recommendedName>
</protein>
<dbReference type="SUPFAM" id="SSF48403">
    <property type="entry name" value="Ankyrin repeat"/>
    <property type="match status" value="1"/>
</dbReference>
<keyword evidence="2 3" id="KW-0040">ANK repeat</keyword>
<dbReference type="EMBL" id="SIDB01000007">
    <property type="protein sequence ID" value="KAI3430574.1"/>
    <property type="molecule type" value="Genomic_DNA"/>
</dbReference>
<reference evidence="4" key="1">
    <citation type="journal article" date="2019" name="Plant J.">
        <title>Chlorella vulgaris genome assembly and annotation reveals the molecular basis for metabolic acclimation to high light conditions.</title>
        <authorList>
            <person name="Cecchin M."/>
            <person name="Marcolungo L."/>
            <person name="Rossato M."/>
            <person name="Girolomoni L."/>
            <person name="Cosentino E."/>
            <person name="Cuine S."/>
            <person name="Li-Beisson Y."/>
            <person name="Delledonne M."/>
            <person name="Ballottari M."/>
        </authorList>
    </citation>
    <scope>NUCLEOTIDE SEQUENCE</scope>
    <source>
        <strain evidence="4">211/11P</strain>
    </source>
</reference>
<sequence length="237" mass="24878">MDRAVEAARQGDLAYFTALPPADLQAVLSKRDDDERSVLHTACATSNIDLVQFLVDNGAKDCVKWADEEGWTPLHTAVSAAQEATVKLLLSLGADVNAATAQKRTALHYAASKGLTALAQLLLDSGAEVDARDVMRATPLHRAAATGHTGVIRVLLNRQPKPKLDARNQEGATPLLLAALGGHQAAALLLTAQGADVEAEDKDGETPLGAAVPHGKLRDGLAAIAKGEKTLDDFMLD</sequence>
<gene>
    <name evidence="4" type="ORF">D9Q98_005167</name>
</gene>
<proteinExistence type="predicted"/>
<evidence type="ECO:0000313" key="4">
    <source>
        <dbReference type="EMBL" id="KAI3430574.1"/>
    </source>
</evidence>